<dbReference type="EMBL" id="JANAKD010001529">
    <property type="protein sequence ID" value="KAJ3478570.1"/>
    <property type="molecule type" value="Genomic_DNA"/>
</dbReference>
<evidence type="ECO:0000313" key="2">
    <source>
        <dbReference type="Proteomes" id="UP001148737"/>
    </source>
</evidence>
<accession>A0ACC1QJT6</accession>
<protein>
    <submittedName>
        <fullName evidence="1">Uncharacterized protein</fullName>
    </submittedName>
</protein>
<evidence type="ECO:0000313" key="1">
    <source>
        <dbReference type="EMBL" id="KAJ3478570.1"/>
    </source>
</evidence>
<dbReference type="Proteomes" id="UP001148737">
    <property type="component" value="Unassembled WGS sequence"/>
</dbReference>
<proteinExistence type="predicted"/>
<gene>
    <name evidence="1" type="ORF">NLG97_g8544</name>
</gene>
<comment type="caution">
    <text evidence="1">The sequence shown here is derived from an EMBL/GenBank/DDBJ whole genome shotgun (WGS) entry which is preliminary data.</text>
</comment>
<keyword evidence="2" id="KW-1185">Reference proteome</keyword>
<sequence length="151" mass="16934">MDKVDILTASRVEPSVPLSQHHHATIISRLGPTLAYAVHFQNIIGSLSVFLCWRAYLFASFSLARAYYATRFLAFYAFMGTKMGAVYGATASGRAVANVWDMKTTRMLRDKLFYEFALFILGAGNVMFLLVLWPGWIVIGGAFFILWQMCG</sequence>
<reference evidence="1" key="1">
    <citation type="submission" date="2022-07" db="EMBL/GenBank/DDBJ databases">
        <title>Genome Sequence of Lecanicillium saksenae.</title>
        <authorList>
            <person name="Buettner E."/>
        </authorList>
    </citation>
    <scope>NUCLEOTIDE SEQUENCE</scope>
    <source>
        <strain evidence="1">VT-O1</strain>
    </source>
</reference>
<name>A0ACC1QJT6_9HYPO</name>
<organism evidence="1 2">
    <name type="scientific">Lecanicillium saksenae</name>
    <dbReference type="NCBI Taxonomy" id="468837"/>
    <lineage>
        <taxon>Eukaryota</taxon>
        <taxon>Fungi</taxon>
        <taxon>Dikarya</taxon>
        <taxon>Ascomycota</taxon>
        <taxon>Pezizomycotina</taxon>
        <taxon>Sordariomycetes</taxon>
        <taxon>Hypocreomycetidae</taxon>
        <taxon>Hypocreales</taxon>
        <taxon>Cordycipitaceae</taxon>
        <taxon>Lecanicillium</taxon>
    </lineage>
</organism>